<organism evidence="2 3">
    <name type="scientific">Streptomyces bungoensis</name>
    <dbReference type="NCBI Taxonomy" id="285568"/>
    <lineage>
        <taxon>Bacteria</taxon>
        <taxon>Bacillati</taxon>
        <taxon>Actinomycetota</taxon>
        <taxon>Actinomycetes</taxon>
        <taxon>Kitasatosporales</taxon>
        <taxon>Streptomycetaceae</taxon>
        <taxon>Streptomyces</taxon>
    </lineage>
</organism>
<accession>A0A117R7E3</accession>
<keyword evidence="1" id="KW-0472">Membrane</keyword>
<dbReference type="EMBL" id="LMWX01000097">
    <property type="protein sequence ID" value="KUN75314.1"/>
    <property type="molecule type" value="Genomic_DNA"/>
</dbReference>
<comment type="caution">
    <text evidence="2">The sequence shown here is derived from an EMBL/GenBank/DDBJ whole genome shotgun (WGS) entry which is preliminary data.</text>
</comment>
<keyword evidence="1" id="KW-1133">Transmembrane helix</keyword>
<evidence type="ECO:0000313" key="3">
    <source>
        <dbReference type="Proteomes" id="UP000053024"/>
    </source>
</evidence>
<dbReference type="Proteomes" id="UP000053024">
    <property type="component" value="Unassembled WGS sequence"/>
</dbReference>
<keyword evidence="3" id="KW-1185">Reference proteome</keyword>
<dbReference type="OrthoDB" id="3383491at2"/>
<feature type="transmembrane region" description="Helical" evidence="1">
    <location>
        <begin position="149"/>
        <end position="169"/>
    </location>
</feature>
<gene>
    <name evidence="2" type="ORF">AQJ66_36240</name>
</gene>
<reference evidence="2 3" key="1">
    <citation type="submission" date="2015-10" db="EMBL/GenBank/DDBJ databases">
        <title>Draft genome sequence of Streptomyces bungoensis DSM 41781, type strain for the species Streptomyces bungoensis.</title>
        <authorList>
            <person name="Ruckert C."/>
            <person name="Winkler A."/>
            <person name="Kalinowski J."/>
            <person name="Kampfer P."/>
            <person name="Glaeser S."/>
        </authorList>
    </citation>
    <scope>NUCLEOTIDE SEQUENCE [LARGE SCALE GENOMIC DNA]</scope>
    <source>
        <strain evidence="2 3">DSM 41781</strain>
    </source>
</reference>
<dbReference type="AlphaFoldDB" id="A0A117R7E3"/>
<name>A0A117R7E3_9ACTN</name>
<proteinExistence type="predicted"/>
<dbReference type="RefSeq" id="WP_061931105.1">
    <property type="nucleotide sequence ID" value="NZ_JBEYBH010000060.1"/>
</dbReference>
<protein>
    <submittedName>
        <fullName evidence="2">Uncharacterized protein</fullName>
    </submittedName>
</protein>
<evidence type="ECO:0000313" key="2">
    <source>
        <dbReference type="EMBL" id="KUN75314.1"/>
    </source>
</evidence>
<sequence>MPHTVTWFDRLRVERLVWSLDQRLYELPRRTRIAHRREVRANLLAAAAEVGAGEALRRLGSAHELAAQYLDAELGEGARHSWTAAALFALTTPLVLNFFLSEAANAYEQALTATGTHADGSYTWDGVTWLQSPLTFRLHEGQATHVGGAWTPLVYVLLLAGTVACGRLWRARPGRRNQRQAGSTRDGLAP</sequence>
<evidence type="ECO:0000256" key="1">
    <source>
        <dbReference type="SAM" id="Phobius"/>
    </source>
</evidence>
<keyword evidence="1" id="KW-0812">Transmembrane</keyword>